<evidence type="ECO:0000313" key="2">
    <source>
        <dbReference type="Proteomes" id="UP000034164"/>
    </source>
</evidence>
<comment type="caution">
    <text evidence="1">The sequence shown here is derived from an EMBL/GenBank/DDBJ whole genome shotgun (WGS) entry which is preliminary data.</text>
</comment>
<dbReference type="VEuPathDB" id="FungiDB:EMCG_03768"/>
<organism evidence="1 2">
    <name type="scientific">[Emmonsia] crescens</name>
    <dbReference type="NCBI Taxonomy" id="73230"/>
    <lineage>
        <taxon>Eukaryota</taxon>
        <taxon>Fungi</taxon>
        <taxon>Dikarya</taxon>
        <taxon>Ascomycota</taxon>
        <taxon>Pezizomycotina</taxon>
        <taxon>Eurotiomycetes</taxon>
        <taxon>Eurotiomycetidae</taxon>
        <taxon>Onygenales</taxon>
        <taxon>Ajellomycetaceae</taxon>
        <taxon>Emergomyces</taxon>
    </lineage>
</organism>
<proteinExistence type="predicted"/>
<sequence>MTTLRQSTVEILITLEMPCTESLLVVRGVTQNLKRRMFDATTCKSIGLETTGDEENFRDDECQFRVHLEAVMDERLLVKGEIRVILQGAYIDSGVNSKLAGLAASIDQPTLIPVFIRCSFPPATQAI</sequence>
<evidence type="ECO:0000313" key="1">
    <source>
        <dbReference type="EMBL" id="KKZ61739.1"/>
    </source>
</evidence>
<protein>
    <submittedName>
        <fullName evidence="1">Uncharacterized protein</fullName>
    </submittedName>
</protein>
<reference evidence="2" key="1">
    <citation type="journal article" date="2015" name="PLoS Genet.">
        <title>The dynamic genome and transcriptome of the human fungal pathogen Blastomyces and close relative Emmonsia.</title>
        <authorList>
            <person name="Munoz J.F."/>
            <person name="Gauthier G.M."/>
            <person name="Desjardins C.A."/>
            <person name="Gallo J.E."/>
            <person name="Holder J."/>
            <person name="Sullivan T.D."/>
            <person name="Marty A.J."/>
            <person name="Carmen J.C."/>
            <person name="Chen Z."/>
            <person name="Ding L."/>
            <person name="Gujja S."/>
            <person name="Magrini V."/>
            <person name="Misas E."/>
            <person name="Mitreva M."/>
            <person name="Priest M."/>
            <person name="Saif S."/>
            <person name="Whiston E.A."/>
            <person name="Young S."/>
            <person name="Zeng Q."/>
            <person name="Goldman W.E."/>
            <person name="Mardis E.R."/>
            <person name="Taylor J.W."/>
            <person name="McEwen J.G."/>
            <person name="Clay O.K."/>
            <person name="Klein B.S."/>
            <person name="Cuomo C.A."/>
        </authorList>
    </citation>
    <scope>NUCLEOTIDE SEQUENCE [LARGE SCALE GENOMIC DNA]</scope>
    <source>
        <strain evidence="2">UAMH 3008</strain>
    </source>
</reference>
<dbReference type="EMBL" id="LCZI01001248">
    <property type="protein sequence ID" value="KKZ61739.1"/>
    <property type="molecule type" value="Genomic_DNA"/>
</dbReference>
<dbReference type="AlphaFoldDB" id="A0A0G2IZT9"/>
<accession>A0A0G2IZT9</accession>
<dbReference type="Proteomes" id="UP000034164">
    <property type="component" value="Unassembled WGS sequence"/>
</dbReference>
<name>A0A0G2IZT9_9EURO</name>
<gene>
    <name evidence="1" type="ORF">EMCG_03768</name>
</gene>